<keyword evidence="3" id="KW-0238">DNA-binding</keyword>
<dbReference type="PANTHER" id="PTHR11945:SF521">
    <property type="entry name" value="AGAMOUS-LIKE 48-RELATED"/>
    <property type="match status" value="1"/>
</dbReference>
<keyword evidence="8" id="KW-1185">Reference proteome</keyword>
<keyword evidence="2" id="KW-0805">Transcription regulation</keyword>
<dbReference type="PRINTS" id="PR00404">
    <property type="entry name" value="MADSDOMAIN"/>
</dbReference>
<dbReference type="GO" id="GO:0046983">
    <property type="term" value="F:protein dimerization activity"/>
    <property type="evidence" value="ECO:0007669"/>
    <property type="project" value="InterPro"/>
</dbReference>
<dbReference type="SMART" id="SM00432">
    <property type="entry name" value="MADS"/>
    <property type="match status" value="1"/>
</dbReference>
<evidence type="ECO:0000313" key="7">
    <source>
        <dbReference type="EMBL" id="KAE8125222.1"/>
    </source>
</evidence>
<evidence type="ECO:0000259" key="6">
    <source>
        <dbReference type="PROSITE" id="PS50066"/>
    </source>
</evidence>
<dbReference type="CDD" id="cd00266">
    <property type="entry name" value="MADS_SRF_like"/>
    <property type="match status" value="1"/>
</dbReference>
<dbReference type="AlphaFoldDB" id="A0A5N6RSJ9"/>
<dbReference type="PROSITE" id="PS50066">
    <property type="entry name" value="MADS_BOX_2"/>
    <property type="match status" value="1"/>
</dbReference>
<evidence type="ECO:0000313" key="8">
    <source>
        <dbReference type="Proteomes" id="UP000327013"/>
    </source>
</evidence>
<evidence type="ECO:0000256" key="1">
    <source>
        <dbReference type="ARBA" id="ARBA00004123"/>
    </source>
</evidence>
<dbReference type="GO" id="GO:0000978">
    <property type="term" value="F:RNA polymerase II cis-regulatory region sequence-specific DNA binding"/>
    <property type="evidence" value="ECO:0007669"/>
    <property type="project" value="TreeGrafter"/>
</dbReference>
<dbReference type="Pfam" id="PF00319">
    <property type="entry name" value="SRF-TF"/>
    <property type="match status" value="1"/>
</dbReference>
<dbReference type="PANTHER" id="PTHR11945">
    <property type="entry name" value="MADS BOX PROTEIN"/>
    <property type="match status" value="1"/>
</dbReference>
<evidence type="ECO:0000256" key="5">
    <source>
        <dbReference type="ARBA" id="ARBA00023242"/>
    </source>
</evidence>
<gene>
    <name evidence="7" type="ORF">FH972_020055</name>
</gene>
<dbReference type="GO" id="GO:0000981">
    <property type="term" value="F:DNA-binding transcription factor activity, RNA polymerase II-specific"/>
    <property type="evidence" value="ECO:0007669"/>
    <property type="project" value="InterPro"/>
</dbReference>
<evidence type="ECO:0000256" key="2">
    <source>
        <dbReference type="ARBA" id="ARBA00023015"/>
    </source>
</evidence>
<dbReference type="Proteomes" id="UP000327013">
    <property type="component" value="Chromosome 8"/>
</dbReference>
<dbReference type="InterPro" id="IPR002100">
    <property type="entry name" value="TF_MADSbox"/>
</dbReference>
<dbReference type="SUPFAM" id="SSF55455">
    <property type="entry name" value="SRF-like"/>
    <property type="match status" value="1"/>
</dbReference>
<name>A0A5N6RSJ9_9ROSI</name>
<dbReference type="GO" id="GO:0045944">
    <property type="term" value="P:positive regulation of transcription by RNA polymerase II"/>
    <property type="evidence" value="ECO:0007669"/>
    <property type="project" value="InterPro"/>
</dbReference>
<dbReference type="GO" id="GO:0005634">
    <property type="term" value="C:nucleus"/>
    <property type="evidence" value="ECO:0007669"/>
    <property type="project" value="UniProtKB-SubCell"/>
</dbReference>
<keyword evidence="5" id="KW-0539">Nucleus</keyword>
<dbReference type="InterPro" id="IPR033897">
    <property type="entry name" value="SRF-like_MADS-box"/>
</dbReference>
<feature type="domain" description="MADS-box" evidence="6">
    <location>
        <begin position="1"/>
        <end position="53"/>
    </location>
</feature>
<keyword evidence="4" id="KW-0804">Transcription</keyword>
<dbReference type="OrthoDB" id="762064at2759"/>
<sequence length="352" mass="38594">MTRKKVKLSWIVNDSARKASLKKRRIGLLKKVGELTTLCGVSAFAIIYGPNDEEAAVWPSHQEIQQLLARFQSMPEIEQCRKMMNQDSYLREKATKFLEQLRKQQKKNKEMEMGHLMQQIHQGRKLDELEMSEMTSLAWFLEQKMKDGGKIVEYFPQNPFAPGSFPPPESAAPAAEGKTPTEGYMWDQWFIDMVSQNKNVAGTSSSIKSNMGLPPHAYVGDPYDKLGGGRGGIEMGLPRGNYKGSEMGGLPYRSFGFGIGMSDISLQPHGSFGGTGVRGDVGLGLPYHGNMNISANDMGFGMPHGNIGSNNGGSEMGLPQGFFGRGSIAGTGSDAGKPPYDATKPWHNFFSP</sequence>
<evidence type="ECO:0000256" key="3">
    <source>
        <dbReference type="ARBA" id="ARBA00023125"/>
    </source>
</evidence>
<reference evidence="7 8" key="1">
    <citation type="submission" date="2019-06" db="EMBL/GenBank/DDBJ databases">
        <title>A chromosomal-level reference genome of Carpinus fangiana (Coryloideae, Betulaceae).</title>
        <authorList>
            <person name="Yang X."/>
            <person name="Wang Z."/>
            <person name="Zhang L."/>
            <person name="Hao G."/>
            <person name="Liu J."/>
            <person name="Yang Y."/>
        </authorList>
    </citation>
    <scope>NUCLEOTIDE SEQUENCE [LARGE SCALE GENOMIC DNA]</scope>
    <source>
        <strain evidence="7">Cfa_2016G</strain>
        <tissue evidence="7">Leaf</tissue>
    </source>
</reference>
<dbReference type="Gene3D" id="3.40.1810.10">
    <property type="entry name" value="Transcription factor, MADS-box"/>
    <property type="match status" value="1"/>
</dbReference>
<protein>
    <recommendedName>
        <fullName evidence="6">MADS-box domain-containing protein</fullName>
    </recommendedName>
</protein>
<dbReference type="InterPro" id="IPR036879">
    <property type="entry name" value="TF_MADSbox_sf"/>
</dbReference>
<dbReference type="EMBL" id="CM017328">
    <property type="protein sequence ID" value="KAE8125222.1"/>
    <property type="molecule type" value="Genomic_DNA"/>
</dbReference>
<accession>A0A5N6RSJ9</accession>
<comment type="subcellular location">
    <subcellularLocation>
        <location evidence="1">Nucleus</location>
    </subcellularLocation>
</comment>
<evidence type="ECO:0000256" key="4">
    <source>
        <dbReference type="ARBA" id="ARBA00023163"/>
    </source>
</evidence>
<proteinExistence type="predicted"/>
<organism evidence="7 8">
    <name type="scientific">Carpinus fangiana</name>
    <dbReference type="NCBI Taxonomy" id="176857"/>
    <lineage>
        <taxon>Eukaryota</taxon>
        <taxon>Viridiplantae</taxon>
        <taxon>Streptophyta</taxon>
        <taxon>Embryophyta</taxon>
        <taxon>Tracheophyta</taxon>
        <taxon>Spermatophyta</taxon>
        <taxon>Magnoliopsida</taxon>
        <taxon>eudicotyledons</taxon>
        <taxon>Gunneridae</taxon>
        <taxon>Pentapetalae</taxon>
        <taxon>rosids</taxon>
        <taxon>fabids</taxon>
        <taxon>Fagales</taxon>
        <taxon>Betulaceae</taxon>
        <taxon>Carpinus</taxon>
    </lineage>
</organism>